<accession>M2Q6K5</accession>
<sequence>MEARTLLTIPPDITLYVLSFLPIPDLRSFSLIARQAHRCVVTHEDSIYHRAAILHKFTESQTSLEQAVQDEQIRSGWLVGVRGWKDFCRRWYVLEHNWNGHGEVCEGGYEGSASESITSFRIDDVQRTIITTSHDKGLVVHAMEDYRPLWGLSEDYVPRTRCEFSNGFLVFESKQHGLEIWRRSADVSHYQPNHASDHHITTPVPLGSPSAILASQSEAHEAASEAYQTAGHDDTSAIARLRGHFVPHAYIGKPHVHLPRISRICYPFLAIMSMSDPFSVCILDITSGELLDKVKMGGGPMVGSSPAFTLPLLSERVLMSLDITSTHLVLCLHAAIIVIRWHDRREDIVEGEEDERQMLVLGELDPPQVLLDNALRIFGTPDSPGDTGAIPVSYDCESHGALRIPGREAMKVLEILPPPASVLRRNHTALIRVGATIPPPCFVTVRFSPDGRHIAAVTAHGLFYLITDFHRVEHGQYFSQITQRIYMGDWLREIVWEHPRRLLIQTASEQYYLVNLDPSYHATSSCYKAPSKVPGFSRTSLPNLTIWHLRDISPSSAWRREQNSPLSGTQMTRTAIWTLFDFKMLYSDKGISIGSETTSASRRTDGAICYLSFTPGVHD</sequence>
<dbReference type="Proteomes" id="UP000016930">
    <property type="component" value="Unassembled WGS sequence"/>
</dbReference>
<dbReference type="AlphaFoldDB" id="M2Q6K5"/>
<evidence type="ECO:0000259" key="1">
    <source>
        <dbReference type="PROSITE" id="PS50181"/>
    </source>
</evidence>
<evidence type="ECO:0000313" key="2">
    <source>
        <dbReference type="EMBL" id="EMD32433.1"/>
    </source>
</evidence>
<dbReference type="EMBL" id="KB445811">
    <property type="protein sequence ID" value="EMD32433.1"/>
    <property type="molecule type" value="Genomic_DNA"/>
</dbReference>
<name>M2Q6K5_CERS8</name>
<dbReference type="PROSITE" id="PS50181">
    <property type="entry name" value="FBOX"/>
    <property type="match status" value="1"/>
</dbReference>
<dbReference type="SUPFAM" id="SSF81383">
    <property type="entry name" value="F-box domain"/>
    <property type="match status" value="1"/>
</dbReference>
<dbReference type="HOGENOM" id="CLU_021592_0_0_1"/>
<gene>
    <name evidence="2" type="ORF">CERSUDRAFT_126831</name>
</gene>
<evidence type="ECO:0000313" key="3">
    <source>
        <dbReference type="Proteomes" id="UP000016930"/>
    </source>
</evidence>
<dbReference type="OrthoDB" id="550575at2759"/>
<dbReference type="InterPro" id="IPR036047">
    <property type="entry name" value="F-box-like_dom_sf"/>
</dbReference>
<protein>
    <recommendedName>
        <fullName evidence="1">F-box domain-containing protein</fullName>
    </recommendedName>
</protein>
<dbReference type="SUPFAM" id="SSF82171">
    <property type="entry name" value="DPP6 N-terminal domain-like"/>
    <property type="match status" value="1"/>
</dbReference>
<proteinExistence type="predicted"/>
<feature type="domain" description="F-box" evidence="1">
    <location>
        <begin position="3"/>
        <end position="51"/>
    </location>
</feature>
<keyword evidence="3" id="KW-1185">Reference proteome</keyword>
<reference evidence="2 3" key="1">
    <citation type="journal article" date="2012" name="Proc. Natl. Acad. Sci. U.S.A.">
        <title>Comparative genomics of Ceriporiopsis subvermispora and Phanerochaete chrysosporium provide insight into selective ligninolysis.</title>
        <authorList>
            <person name="Fernandez-Fueyo E."/>
            <person name="Ruiz-Duenas F.J."/>
            <person name="Ferreira P."/>
            <person name="Floudas D."/>
            <person name="Hibbett D.S."/>
            <person name="Canessa P."/>
            <person name="Larrondo L.F."/>
            <person name="James T.Y."/>
            <person name="Seelenfreund D."/>
            <person name="Lobos S."/>
            <person name="Polanco R."/>
            <person name="Tello M."/>
            <person name="Honda Y."/>
            <person name="Watanabe T."/>
            <person name="Watanabe T."/>
            <person name="Ryu J.S."/>
            <person name="Kubicek C.P."/>
            <person name="Schmoll M."/>
            <person name="Gaskell J."/>
            <person name="Hammel K.E."/>
            <person name="St John F.J."/>
            <person name="Vanden Wymelenberg A."/>
            <person name="Sabat G."/>
            <person name="Splinter BonDurant S."/>
            <person name="Syed K."/>
            <person name="Yadav J.S."/>
            <person name="Doddapaneni H."/>
            <person name="Subramanian V."/>
            <person name="Lavin J.L."/>
            <person name="Oguiza J.A."/>
            <person name="Perez G."/>
            <person name="Pisabarro A.G."/>
            <person name="Ramirez L."/>
            <person name="Santoyo F."/>
            <person name="Master E."/>
            <person name="Coutinho P.M."/>
            <person name="Henrissat B."/>
            <person name="Lombard V."/>
            <person name="Magnuson J.K."/>
            <person name="Kuees U."/>
            <person name="Hori C."/>
            <person name="Igarashi K."/>
            <person name="Samejima M."/>
            <person name="Held B.W."/>
            <person name="Barry K.W."/>
            <person name="LaButti K.M."/>
            <person name="Lapidus A."/>
            <person name="Lindquist E.A."/>
            <person name="Lucas S.M."/>
            <person name="Riley R."/>
            <person name="Salamov A.A."/>
            <person name="Hoffmeister D."/>
            <person name="Schwenk D."/>
            <person name="Hadar Y."/>
            <person name="Yarden O."/>
            <person name="de Vries R.P."/>
            <person name="Wiebenga A."/>
            <person name="Stenlid J."/>
            <person name="Eastwood D."/>
            <person name="Grigoriev I.V."/>
            <person name="Berka R.M."/>
            <person name="Blanchette R.A."/>
            <person name="Kersten P."/>
            <person name="Martinez A.T."/>
            <person name="Vicuna R."/>
            <person name="Cullen D."/>
        </authorList>
    </citation>
    <scope>NUCLEOTIDE SEQUENCE [LARGE SCALE GENOMIC DNA]</scope>
    <source>
        <strain evidence="2 3">B</strain>
    </source>
</reference>
<dbReference type="InterPro" id="IPR001810">
    <property type="entry name" value="F-box_dom"/>
</dbReference>
<organism evidence="2 3">
    <name type="scientific">Ceriporiopsis subvermispora (strain B)</name>
    <name type="common">White-rot fungus</name>
    <name type="synonym">Gelatoporia subvermispora</name>
    <dbReference type="NCBI Taxonomy" id="914234"/>
    <lineage>
        <taxon>Eukaryota</taxon>
        <taxon>Fungi</taxon>
        <taxon>Dikarya</taxon>
        <taxon>Basidiomycota</taxon>
        <taxon>Agaricomycotina</taxon>
        <taxon>Agaricomycetes</taxon>
        <taxon>Polyporales</taxon>
        <taxon>Gelatoporiaceae</taxon>
        <taxon>Gelatoporia</taxon>
    </lineage>
</organism>